<dbReference type="PANTHER" id="PTHR35936">
    <property type="entry name" value="MEMBRANE-BOUND LYTIC MUREIN TRANSGLYCOSYLASE F"/>
    <property type="match status" value="1"/>
</dbReference>
<evidence type="ECO:0000256" key="1">
    <source>
        <dbReference type="ARBA" id="ARBA00022729"/>
    </source>
</evidence>
<dbReference type="Pfam" id="PF00497">
    <property type="entry name" value="SBP_bac_3"/>
    <property type="match status" value="1"/>
</dbReference>
<comment type="caution">
    <text evidence="4">The sequence shown here is derived from an EMBL/GenBank/DDBJ whole genome shotgun (WGS) entry which is preliminary data.</text>
</comment>
<evidence type="ECO:0000313" key="5">
    <source>
        <dbReference type="Proteomes" id="UP000554837"/>
    </source>
</evidence>
<reference evidence="4 5" key="1">
    <citation type="submission" date="2020-08" db="EMBL/GenBank/DDBJ databases">
        <title>Genomic Encyclopedia of Type Strains, Phase IV (KMG-IV): sequencing the most valuable type-strain genomes for metagenomic binning, comparative biology and taxonomic classification.</title>
        <authorList>
            <person name="Goeker M."/>
        </authorList>
    </citation>
    <scope>NUCLEOTIDE SEQUENCE [LARGE SCALE GENOMIC DNA]</scope>
    <source>
        <strain evidence="4 5">DSM 23958</strain>
    </source>
</reference>
<protein>
    <submittedName>
        <fullName evidence="4">Polar amino acid transport system substrate-binding protein</fullName>
    </submittedName>
</protein>
<proteinExistence type="predicted"/>
<keyword evidence="5" id="KW-1185">Reference proteome</keyword>
<dbReference type="InterPro" id="IPR001638">
    <property type="entry name" value="Solute-binding_3/MltF_N"/>
</dbReference>
<feature type="compositionally biased region" description="Polar residues" evidence="2">
    <location>
        <begin position="268"/>
        <end position="278"/>
    </location>
</feature>
<feature type="region of interest" description="Disordered" evidence="2">
    <location>
        <begin position="247"/>
        <end position="320"/>
    </location>
</feature>
<accession>A0A840SAH8</accession>
<sequence length="320" mass="35289">MRLLWAILLGVWLPLGVAADEVVIGAEDDWYPYAGVVDGELRGLTPTLVRAAFEQVGVGVRFEVMPYARCMARTKAGQLVACFNTLRHAGLEADYLWHSPAMFRVQSSIYALAASKQTGLRPVDLEGRRVGVTHGYEYGPDFDGNPRIVRVVGLRDENSFRMLLRGRVDYVMAVEANVAVLLARYPELRGRFRAVGAAAVTESYTVFSRSHPEGAKRRAQFETGLNQLIQSGRLAQIEQEWRLEWTAQAQGGSPKSPVSAPTMPPHGQNRTPKRTQTPGRASGAGLRGARLGAGRRHRLDGGPFHRRPGRQWHPAGRCGQ</sequence>
<evidence type="ECO:0000313" key="4">
    <source>
        <dbReference type="EMBL" id="MBB5205501.1"/>
    </source>
</evidence>
<feature type="domain" description="Solute-binding protein family 3/N-terminal" evidence="3">
    <location>
        <begin position="23"/>
        <end position="241"/>
    </location>
</feature>
<feature type="compositionally biased region" description="Low complexity" evidence="2">
    <location>
        <begin position="279"/>
        <end position="292"/>
    </location>
</feature>
<evidence type="ECO:0000256" key="2">
    <source>
        <dbReference type="SAM" id="MobiDB-lite"/>
    </source>
</evidence>
<dbReference type="Proteomes" id="UP000554837">
    <property type="component" value="Unassembled WGS sequence"/>
</dbReference>
<organism evidence="4 5">
    <name type="scientific">Inhella inkyongensis</name>
    <dbReference type="NCBI Taxonomy" id="392593"/>
    <lineage>
        <taxon>Bacteria</taxon>
        <taxon>Pseudomonadati</taxon>
        <taxon>Pseudomonadota</taxon>
        <taxon>Betaproteobacteria</taxon>
        <taxon>Burkholderiales</taxon>
        <taxon>Sphaerotilaceae</taxon>
        <taxon>Inhella</taxon>
    </lineage>
</organism>
<evidence type="ECO:0000259" key="3">
    <source>
        <dbReference type="Pfam" id="PF00497"/>
    </source>
</evidence>
<name>A0A840SAH8_9BURK</name>
<gene>
    <name evidence="4" type="ORF">HNQ51_002820</name>
</gene>
<dbReference type="SUPFAM" id="SSF53850">
    <property type="entry name" value="Periplasmic binding protein-like II"/>
    <property type="match status" value="1"/>
</dbReference>
<feature type="compositionally biased region" description="Basic residues" evidence="2">
    <location>
        <begin position="293"/>
        <end position="310"/>
    </location>
</feature>
<dbReference type="PANTHER" id="PTHR35936:SF6">
    <property type="entry name" value="AMINO ACID ABC TRANSPORTER SUBSTRATE-BINDING PAAT FAMILY PROTEIN"/>
    <property type="match status" value="1"/>
</dbReference>
<dbReference type="Gene3D" id="3.40.190.10">
    <property type="entry name" value="Periplasmic binding protein-like II"/>
    <property type="match status" value="2"/>
</dbReference>
<dbReference type="AlphaFoldDB" id="A0A840SAH8"/>
<dbReference type="RefSeq" id="WP_246071378.1">
    <property type="nucleotide sequence ID" value="NZ_CP040709.1"/>
</dbReference>
<dbReference type="EMBL" id="JACHHO010000004">
    <property type="protein sequence ID" value="MBB5205501.1"/>
    <property type="molecule type" value="Genomic_DNA"/>
</dbReference>
<keyword evidence="1" id="KW-0732">Signal</keyword>